<dbReference type="EMBL" id="CAUH01004494">
    <property type="protein sequence ID" value="CCU79874.1"/>
    <property type="molecule type" value="Genomic_DNA"/>
</dbReference>
<organism evidence="2 3">
    <name type="scientific">Blumeria graminis f. sp. hordei (strain DH14)</name>
    <name type="common">Barley powdery mildew</name>
    <name type="synonym">Oidium monilioides f. sp. hordei</name>
    <dbReference type="NCBI Taxonomy" id="546991"/>
    <lineage>
        <taxon>Eukaryota</taxon>
        <taxon>Fungi</taxon>
        <taxon>Dikarya</taxon>
        <taxon>Ascomycota</taxon>
        <taxon>Pezizomycotina</taxon>
        <taxon>Leotiomycetes</taxon>
        <taxon>Erysiphales</taxon>
        <taxon>Erysiphaceae</taxon>
        <taxon>Blumeria</taxon>
        <taxon>Blumeria hordei</taxon>
    </lineage>
</organism>
<dbReference type="AlphaFoldDB" id="N1JK60"/>
<reference evidence="2 3" key="1">
    <citation type="journal article" date="2010" name="Science">
        <title>Genome expansion and gene loss in powdery mildew fungi reveal tradeoffs in extreme parasitism.</title>
        <authorList>
            <person name="Spanu P.D."/>
            <person name="Abbott J.C."/>
            <person name="Amselem J."/>
            <person name="Burgis T.A."/>
            <person name="Soanes D.M."/>
            <person name="Stueber K."/>
            <person name="Ver Loren van Themaat E."/>
            <person name="Brown J.K.M."/>
            <person name="Butcher S.A."/>
            <person name="Gurr S.J."/>
            <person name="Lebrun M.-H."/>
            <person name="Ridout C.J."/>
            <person name="Schulze-Lefert P."/>
            <person name="Talbot N.J."/>
            <person name="Ahmadinejad N."/>
            <person name="Ametz C."/>
            <person name="Barton G.R."/>
            <person name="Benjdia M."/>
            <person name="Bidzinski P."/>
            <person name="Bindschedler L.V."/>
            <person name="Both M."/>
            <person name="Brewer M.T."/>
            <person name="Cadle-Davidson L."/>
            <person name="Cadle-Davidson M.M."/>
            <person name="Collemare J."/>
            <person name="Cramer R."/>
            <person name="Frenkel O."/>
            <person name="Godfrey D."/>
            <person name="Harriman J."/>
            <person name="Hoede C."/>
            <person name="King B.C."/>
            <person name="Klages S."/>
            <person name="Kleemann J."/>
            <person name="Knoll D."/>
            <person name="Koti P.S."/>
            <person name="Kreplak J."/>
            <person name="Lopez-Ruiz F.J."/>
            <person name="Lu X."/>
            <person name="Maekawa T."/>
            <person name="Mahanil S."/>
            <person name="Micali C."/>
            <person name="Milgroom M.G."/>
            <person name="Montana G."/>
            <person name="Noir S."/>
            <person name="O'Connell R.J."/>
            <person name="Oberhaensli S."/>
            <person name="Parlange F."/>
            <person name="Pedersen C."/>
            <person name="Quesneville H."/>
            <person name="Reinhardt R."/>
            <person name="Rott M."/>
            <person name="Sacristan S."/>
            <person name="Schmidt S.M."/>
            <person name="Schoen M."/>
            <person name="Skamnioti P."/>
            <person name="Sommer H."/>
            <person name="Stephens A."/>
            <person name="Takahara H."/>
            <person name="Thordal-Christensen H."/>
            <person name="Vigouroux M."/>
            <person name="Wessling R."/>
            <person name="Wicker T."/>
            <person name="Panstruga R."/>
        </authorList>
    </citation>
    <scope>NUCLEOTIDE SEQUENCE [LARGE SCALE GENOMIC DNA]</scope>
    <source>
        <strain evidence="2">DH14</strain>
    </source>
</reference>
<proteinExistence type="predicted"/>
<evidence type="ECO:0000313" key="3">
    <source>
        <dbReference type="Proteomes" id="UP000015441"/>
    </source>
</evidence>
<keyword evidence="3" id="KW-1185">Reference proteome</keyword>
<feature type="signal peptide" evidence="1">
    <location>
        <begin position="1"/>
        <end position="21"/>
    </location>
</feature>
<sequence length="157" mass="18107">MRFSSIAIILQSASVFVTILAIQTTRHIDEDKKRFDCNVGLLETYGIRTTYSVPQSQRLMRALYPLQNAKLDELLQMPNDQRTVLYSDGLSPIYRFHEMNYFSEHKTSGAKTIDRDHIEVVDQNDRQCAVVLREVTRNLESQGSVEDVVTFVFCNIK</sequence>
<dbReference type="Proteomes" id="UP000015441">
    <property type="component" value="Unassembled WGS sequence"/>
</dbReference>
<evidence type="ECO:0000313" key="2">
    <source>
        <dbReference type="EMBL" id="CCU79874.1"/>
    </source>
</evidence>
<feature type="chain" id="PRO_5004107651" evidence="1">
    <location>
        <begin position="22"/>
        <end position="157"/>
    </location>
</feature>
<accession>N1JK60</accession>
<dbReference type="InParanoid" id="N1JK60"/>
<gene>
    <name evidence="2" type="ORF">BGHDH14_bgh03709</name>
</gene>
<dbReference type="OrthoDB" id="3607809at2759"/>
<keyword evidence="1" id="KW-0732">Signal</keyword>
<comment type="caution">
    <text evidence="2">The sequence shown here is derived from an EMBL/GenBank/DDBJ whole genome shotgun (WGS) entry which is preliminary data.</text>
</comment>
<evidence type="ECO:0000256" key="1">
    <source>
        <dbReference type="SAM" id="SignalP"/>
    </source>
</evidence>
<dbReference type="HOGENOM" id="CLU_127756_0_0_1"/>
<protein>
    <submittedName>
        <fullName evidence="2">CSEP0138 putative effector protein</fullName>
    </submittedName>
</protein>
<name>N1JK60_BLUG1</name>